<keyword evidence="2" id="KW-1185">Reference proteome</keyword>
<evidence type="ECO:0000313" key="2">
    <source>
        <dbReference type="Proteomes" id="UP000460549"/>
    </source>
</evidence>
<dbReference type="RefSeq" id="WP_154424511.1">
    <property type="nucleotide sequence ID" value="NZ_VUNN01000003.1"/>
</dbReference>
<dbReference type="CDD" id="cd09910">
    <property type="entry name" value="NGN-insert_like"/>
    <property type="match status" value="1"/>
</dbReference>
<dbReference type="AlphaFoldDB" id="A0A7X2PB35"/>
<evidence type="ECO:0000313" key="1">
    <source>
        <dbReference type="EMBL" id="MSU05607.1"/>
    </source>
</evidence>
<dbReference type="Gene3D" id="2.60.320.10">
    <property type="entry name" value="N-utilization substance G protein NusG, insert domain"/>
    <property type="match status" value="1"/>
</dbReference>
<dbReference type="Pfam" id="PF07009">
    <property type="entry name" value="NusG_II"/>
    <property type="match status" value="1"/>
</dbReference>
<dbReference type="Proteomes" id="UP000460549">
    <property type="component" value="Unassembled WGS sequence"/>
</dbReference>
<protein>
    <submittedName>
        <fullName evidence="1">NusG domain II-containing protein</fullName>
    </submittedName>
</protein>
<reference evidence="1 2" key="1">
    <citation type="submission" date="2019-08" db="EMBL/GenBank/DDBJ databases">
        <title>In-depth cultivation of the pig gut microbiome towards novel bacterial diversity and tailored functional studies.</title>
        <authorList>
            <person name="Wylensek D."/>
            <person name="Hitch T.C.A."/>
            <person name="Clavel T."/>
        </authorList>
    </citation>
    <scope>NUCLEOTIDE SEQUENCE [LARGE SCALE GENOMIC DNA]</scope>
    <source>
        <strain evidence="1 2">NM-380-WT-3C1</strain>
    </source>
</reference>
<sequence length="114" mass="12977">MKKLDYLLIPLIILLSLWPLISTSQEKSSVVKIEANGKIYNYDITKDRIIEVEGPLGITQVEIKQRRVRILYSPCPNHTCMRSSISRYPESLVCLPNEVIVQIEGEGETDALTF</sequence>
<proteinExistence type="predicted"/>
<name>A0A7X2PB35_9SPIO</name>
<dbReference type="EMBL" id="VUNN01000003">
    <property type="protein sequence ID" value="MSU05607.1"/>
    <property type="molecule type" value="Genomic_DNA"/>
</dbReference>
<accession>A0A7X2PB35</accession>
<organism evidence="1 2">
    <name type="scientific">Bullifex porci</name>
    <dbReference type="NCBI Taxonomy" id="2606638"/>
    <lineage>
        <taxon>Bacteria</taxon>
        <taxon>Pseudomonadati</taxon>
        <taxon>Spirochaetota</taxon>
        <taxon>Spirochaetia</taxon>
        <taxon>Spirochaetales</taxon>
        <taxon>Spirochaetaceae</taxon>
        <taxon>Bullifex</taxon>
    </lineage>
</organism>
<dbReference type="InterPro" id="IPR038690">
    <property type="entry name" value="NusG_2_sf"/>
</dbReference>
<gene>
    <name evidence="1" type="ORF">FYJ80_02265</name>
</gene>
<comment type="caution">
    <text evidence="1">The sequence shown here is derived from an EMBL/GenBank/DDBJ whole genome shotgun (WGS) entry which is preliminary data.</text>
</comment>